<protein>
    <submittedName>
        <fullName evidence="1">Uncharacterized protein</fullName>
    </submittedName>
</protein>
<proteinExistence type="predicted"/>
<dbReference type="Proteomes" id="UP000192491">
    <property type="component" value="Unassembled WGS sequence"/>
</dbReference>
<comment type="caution">
    <text evidence="1">The sequence shown here is derived from an EMBL/GenBank/DDBJ whole genome shotgun (WGS) entry which is preliminary data.</text>
</comment>
<dbReference type="AlphaFoldDB" id="A0A1Y1QCQ0"/>
<evidence type="ECO:0000313" key="1">
    <source>
        <dbReference type="EMBL" id="OQX02726.1"/>
    </source>
</evidence>
<gene>
    <name evidence="1" type="ORF">BWK73_41790</name>
</gene>
<organism evidence="1 2">
    <name type="scientific">Thiothrix lacustris</name>
    <dbReference type="NCBI Taxonomy" id="525917"/>
    <lineage>
        <taxon>Bacteria</taxon>
        <taxon>Pseudomonadati</taxon>
        <taxon>Pseudomonadota</taxon>
        <taxon>Gammaproteobacteria</taxon>
        <taxon>Thiotrichales</taxon>
        <taxon>Thiotrichaceae</taxon>
        <taxon>Thiothrix</taxon>
    </lineage>
</organism>
<accession>A0A1Y1QCQ0</accession>
<name>A0A1Y1QCQ0_9GAMM</name>
<evidence type="ECO:0000313" key="2">
    <source>
        <dbReference type="Proteomes" id="UP000192491"/>
    </source>
</evidence>
<sequence length="72" mass="8217">MTIPLTLPFEQHLKIAQTTIEQQVERAKPANRNGLRAKLWVNWINTTLLEAKPKSRKVRILKSVTEIKGGVL</sequence>
<reference evidence="1 2" key="1">
    <citation type="submission" date="2017-01" db="EMBL/GenBank/DDBJ databases">
        <title>Novel large sulfur bacteria in the metagenomes of groundwater-fed chemosynthetic microbial mats in the Lake Huron basin.</title>
        <authorList>
            <person name="Sharrar A.M."/>
            <person name="Flood B.E."/>
            <person name="Bailey J.V."/>
            <person name="Jones D.S."/>
            <person name="Biddanda B."/>
            <person name="Ruberg S.A."/>
            <person name="Marcus D.N."/>
            <person name="Dick G.J."/>
        </authorList>
    </citation>
    <scope>NUCLEOTIDE SEQUENCE [LARGE SCALE GENOMIC DNA]</scope>
    <source>
        <strain evidence="1">A8</strain>
    </source>
</reference>
<dbReference type="EMBL" id="MTEJ01000461">
    <property type="protein sequence ID" value="OQX02726.1"/>
    <property type="molecule type" value="Genomic_DNA"/>
</dbReference>